<feature type="domain" description="ER-bound oxygenase mpaB/mpaB'/Rubber oxygenase catalytic" evidence="1">
    <location>
        <begin position="130"/>
        <end position="336"/>
    </location>
</feature>
<proteinExistence type="predicted"/>
<dbReference type="InterPro" id="IPR037473">
    <property type="entry name" value="Lcp-like"/>
</dbReference>
<gene>
    <name evidence="2" type="ORF">CNECB9_5080011</name>
</gene>
<dbReference type="InterPro" id="IPR018713">
    <property type="entry name" value="MPAB/Lcp_cat_dom"/>
</dbReference>
<reference evidence="2" key="1">
    <citation type="submission" date="2016-09" db="EMBL/GenBank/DDBJ databases">
        <authorList>
            <person name="Capua I."/>
            <person name="De Benedictis P."/>
            <person name="Joannis T."/>
            <person name="Lombin L.H."/>
            <person name="Cattoli G."/>
        </authorList>
    </citation>
    <scope>NUCLEOTIDE SEQUENCE</scope>
    <source>
        <strain evidence="2">B9</strain>
    </source>
</reference>
<sequence>MSHDGRPSPALPGRAIDQAALAARFGAEAAALVMEMAASADPLADAAIAALNSGQAGHPAILQAGLREGRASLSSPPEAIDALLRQAESIPPWVDPERIRRGAEAYLSIGALWTSISLGPGSLAHTYSSPAIAGVLMATGNLDAQSPRRLLETAVWQQQTLRPGGLAAGAPGYIHTLQVRILHARVRAGLLARGWDTTQRGMPISQLDMLRTWLDFTYVPFNALEKIGIEFDADEFRDLYHVWQLVAHLLGIEDRYYRRVTDQASGAEMLALIDAAAGEPDQAAATLTARMLDAAAQRLGPALGMPADAAVRLMHAFCRLFHGDDFADKLGVQRNWWSGLMPVFANSNRYQRLLERSDPEVRQRKIAATLAAFDQQIAALEGETTYQHNLSAYSGAGMPKTLAGA</sequence>
<dbReference type="EMBL" id="FMSH01000455">
    <property type="protein sequence ID" value="SCU91587.1"/>
    <property type="molecule type" value="Genomic_DNA"/>
</dbReference>
<dbReference type="Pfam" id="PF09995">
    <property type="entry name" value="MPAB_Lcp_cat"/>
    <property type="match status" value="1"/>
</dbReference>
<organism evidence="2">
    <name type="scientific">Cupriavidus necator</name>
    <name type="common">Alcaligenes eutrophus</name>
    <name type="synonym">Ralstonia eutropha</name>
    <dbReference type="NCBI Taxonomy" id="106590"/>
    <lineage>
        <taxon>Bacteria</taxon>
        <taxon>Pseudomonadati</taxon>
        <taxon>Pseudomonadota</taxon>
        <taxon>Betaproteobacteria</taxon>
        <taxon>Burkholderiales</taxon>
        <taxon>Burkholderiaceae</taxon>
        <taxon>Cupriavidus</taxon>
    </lineage>
</organism>
<dbReference type="PANTHER" id="PTHR37539:SF1">
    <property type="entry name" value="ER-BOUND OXYGENASE MPAB_MPAB'_RUBBER OXYGENASE CATALYTIC DOMAIN-CONTAINING PROTEIN"/>
    <property type="match status" value="1"/>
</dbReference>
<name>A0A1K0INY7_CUPNE</name>
<dbReference type="PANTHER" id="PTHR37539">
    <property type="entry name" value="SECRETED PROTEIN-RELATED"/>
    <property type="match status" value="1"/>
</dbReference>
<accession>A0A1K0INY7</accession>
<dbReference type="AlphaFoldDB" id="A0A1K0INY7"/>
<evidence type="ECO:0000259" key="1">
    <source>
        <dbReference type="Pfam" id="PF09995"/>
    </source>
</evidence>
<dbReference type="GO" id="GO:0016491">
    <property type="term" value="F:oxidoreductase activity"/>
    <property type="evidence" value="ECO:0007669"/>
    <property type="project" value="InterPro"/>
</dbReference>
<dbReference type="RefSeq" id="WP_340528970.1">
    <property type="nucleotide sequence ID" value="NZ_FMSH01000455.1"/>
</dbReference>
<protein>
    <recommendedName>
        <fullName evidence="1">ER-bound oxygenase mpaB/mpaB'/Rubber oxygenase catalytic domain-containing protein</fullName>
    </recommendedName>
</protein>
<evidence type="ECO:0000313" key="2">
    <source>
        <dbReference type="EMBL" id="SCU91587.1"/>
    </source>
</evidence>